<sequence>MSYLFLLCLTLFLLTIFYFFAFIQDLIAPPVVMSVMFLISSVFALVNSKNWNIEYSGIAYILIISGIIIFSLPLMALKSPNFNTEVKIADRLIDIQFWKIALTIIIDLFILYLYRKEIYNLVLSNGYTGSNIQWFFRNATSYEGELTVRTFIRVLIRVIDVSAYIFGYTFINNFLIYRHKRPKDILLLVPLLIFISKTLISGGRQDIIKILIAYVIMMYIQQKRKVGWNRVISHKYIHLGFVGLIAGIPAFYYSLFLAGRSTTRTLFESVSTYLGGSIQHFNQYIENPLDPGEVFGSETLVPILNILGEMGLVNYRSTIHLEFRTLGVTVGNVYTFFRRPLHDFGLVGMYVFVFAVGAFFAIYYLVLRKKQVGFNLDIHTIIYSYVFYWIFLSSIEQYSFTMISLYTLVFIVLVYFMAIFYWCTDFKRGKLIFKISDSSIKLKEE</sequence>
<name>G3GGY9_STREE</name>
<reference evidence="3 4" key="2">
    <citation type="submission" date="2019-11" db="EMBL/GenBank/DDBJ databases">
        <title>Growth characteristics of pneumococcus vary with the chemical composition of the capsule and with environmental conditions.</title>
        <authorList>
            <person name="Tothpal A."/>
            <person name="Desobry K."/>
            <person name="Joshi S."/>
            <person name="Wyllie A.L."/>
            <person name="Weinberger D.M."/>
        </authorList>
    </citation>
    <scope>NUCLEOTIDE SEQUENCE [LARGE SCALE GENOMIC DNA]</scope>
    <source>
        <strain evidence="4">pnumococcus19F</strain>
        <strain evidence="3">Pnumococcus19F</strain>
    </source>
</reference>
<dbReference type="NCBIfam" id="TIGR04370">
    <property type="entry name" value="glyco_rpt_poly"/>
    <property type="match status" value="1"/>
</dbReference>
<keyword evidence="1" id="KW-1133">Transmembrane helix</keyword>
<keyword evidence="1" id="KW-0812">Transmembrane</keyword>
<feature type="transmembrane region" description="Helical" evidence="1">
    <location>
        <begin position="344"/>
        <end position="367"/>
    </location>
</feature>
<feature type="transmembrane region" description="Helical" evidence="1">
    <location>
        <begin position="58"/>
        <end position="77"/>
    </location>
</feature>
<dbReference type="RefSeq" id="WP_000120850.1">
    <property type="nucleotide sequence ID" value="NZ_CFQS02000022.1"/>
</dbReference>
<dbReference type="EMBL" id="JF911526">
    <property type="protein sequence ID" value="AEO88850.1"/>
    <property type="molecule type" value="Genomic_DNA"/>
</dbReference>
<dbReference type="EMBL" id="WNIA01000046">
    <property type="protein sequence ID" value="MTV99078.1"/>
    <property type="molecule type" value="Genomic_DNA"/>
</dbReference>
<dbReference type="AlphaFoldDB" id="G3GGY9"/>
<protein>
    <submittedName>
        <fullName evidence="2">Oligosaccharide repeat unit polymerase</fullName>
    </submittedName>
</protein>
<proteinExistence type="predicted"/>
<gene>
    <name evidence="2" type="primary">wzy</name>
    <name evidence="3" type="ORF">GM536_08310</name>
</gene>
<feature type="transmembrane region" description="Helical" evidence="1">
    <location>
        <begin position="236"/>
        <end position="256"/>
    </location>
</feature>
<feature type="transmembrane region" description="Helical" evidence="1">
    <location>
        <begin position="31"/>
        <end position="46"/>
    </location>
</feature>
<feature type="transmembrane region" description="Helical" evidence="1">
    <location>
        <begin position="374"/>
        <end position="391"/>
    </location>
</feature>
<evidence type="ECO:0000256" key="1">
    <source>
        <dbReference type="SAM" id="Phobius"/>
    </source>
</evidence>
<keyword evidence="1" id="KW-0472">Membrane</keyword>
<evidence type="ECO:0000313" key="4">
    <source>
        <dbReference type="Proteomes" id="UP000437160"/>
    </source>
</evidence>
<organism evidence="2">
    <name type="scientific">Streptococcus pneumoniae</name>
    <dbReference type="NCBI Taxonomy" id="1313"/>
    <lineage>
        <taxon>Bacteria</taxon>
        <taxon>Bacillati</taxon>
        <taxon>Bacillota</taxon>
        <taxon>Bacilli</taxon>
        <taxon>Lactobacillales</taxon>
        <taxon>Streptococcaceae</taxon>
        <taxon>Streptococcus</taxon>
    </lineage>
</organism>
<dbReference type="EMBL" id="JF911527">
    <property type="protein sequence ID" value="AEO88865.1"/>
    <property type="molecule type" value="Genomic_DNA"/>
</dbReference>
<feature type="transmembrane region" description="Helical" evidence="1">
    <location>
        <begin position="185"/>
        <end position="201"/>
    </location>
</feature>
<feature type="transmembrane region" description="Helical" evidence="1">
    <location>
        <begin position="97"/>
        <end position="114"/>
    </location>
</feature>
<dbReference type="EMBL" id="JF911522">
    <property type="protein sequence ID" value="AEO88790.1"/>
    <property type="molecule type" value="Genomic_DNA"/>
</dbReference>
<reference evidence="2" key="1">
    <citation type="journal article" date="2011" name="PLoS ONE">
        <title>Sequence Diversity within the Capsular Genes of Streptococcus pneumoniae Serogroup 6 and 19.</title>
        <authorList>
            <person name="Elberse K.E."/>
            <person name="Witteveen S."/>
            <person name="van der Heide H."/>
            <person name="van de Pol I."/>
            <person name="Schot C."/>
            <person name="van der Ende A."/>
            <person name="Berbers G."/>
            <person name="Schouls L."/>
        </authorList>
    </citation>
    <scope>NUCLEOTIDE SEQUENCE</scope>
</reference>
<dbReference type="EMBL" id="JF911531">
    <property type="protein sequence ID" value="AEO88925.1"/>
    <property type="molecule type" value="Genomic_DNA"/>
</dbReference>
<accession>G3GGY9</accession>
<dbReference type="Proteomes" id="UP000437160">
    <property type="component" value="Unassembled WGS sequence"/>
</dbReference>
<dbReference type="EMBL" id="JF911525">
    <property type="protein sequence ID" value="AEO88835.1"/>
    <property type="molecule type" value="Genomic_DNA"/>
</dbReference>
<feature type="transmembrane region" description="Helical" evidence="1">
    <location>
        <begin position="403"/>
        <end position="424"/>
    </location>
</feature>
<evidence type="ECO:0000313" key="3">
    <source>
        <dbReference type="EMBL" id="MTV99078.1"/>
    </source>
</evidence>
<evidence type="ECO:0000313" key="2">
    <source>
        <dbReference type="EMBL" id="AEO88790.1"/>
    </source>
</evidence>